<organism evidence="1 2">
    <name type="scientific">Thalassotalea piscium</name>
    <dbReference type="NCBI Taxonomy" id="1230533"/>
    <lineage>
        <taxon>Bacteria</taxon>
        <taxon>Pseudomonadati</taxon>
        <taxon>Pseudomonadota</taxon>
        <taxon>Gammaproteobacteria</taxon>
        <taxon>Alteromonadales</taxon>
        <taxon>Colwelliaceae</taxon>
        <taxon>Thalassotalea</taxon>
    </lineage>
</organism>
<comment type="caution">
    <text evidence="1">The sequence shown here is derived from an EMBL/GenBank/DDBJ whole genome shotgun (WGS) entry which is preliminary data.</text>
</comment>
<accession>A0A7X0NI99</accession>
<proteinExistence type="predicted"/>
<protein>
    <submittedName>
        <fullName evidence="1">Uncharacterized protein</fullName>
    </submittedName>
</protein>
<sequence>MEVKTFTKILKPKQRFWPSSEPQSDYDLEAKINLWFASQPDIEIKNIKQLQSGGSLLPEKIVATVWYVQCIILFHTS</sequence>
<dbReference type="AlphaFoldDB" id="A0A7X0NI99"/>
<dbReference type="EMBL" id="JACHHU010000022">
    <property type="protein sequence ID" value="MBB6543982.1"/>
    <property type="molecule type" value="Genomic_DNA"/>
</dbReference>
<dbReference type="Proteomes" id="UP000537141">
    <property type="component" value="Unassembled WGS sequence"/>
</dbReference>
<keyword evidence="2" id="KW-1185">Reference proteome</keyword>
<name>A0A7X0NI99_9GAMM</name>
<dbReference type="RefSeq" id="WP_184424752.1">
    <property type="nucleotide sequence ID" value="NZ_AP027362.1"/>
</dbReference>
<evidence type="ECO:0000313" key="2">
    <source>
        <dbReference type="Proteomes" id="UP000537141"/>
    </source>
</evidence>
<evidence type="ECO:0000313" key="1">
    <source>
        <dbReference type="EMBL" id="MBB6543982.1"/>
    </source>
</evidence>
<reference evidence="1 2" key="1">
    <citation type="submission" date="2020-08" db="EMBL/GenBank/DDBJ databases">
        <title>Genomic Encyclopedia of Type Strains, Phase IV (KMG-IV): sequencing the most valuable type-strain genomes for metagenomic binning, comparative biology and taxonomic classification.</title>
        <authorList>
            <person name="Goeker M."/>
        </authorList>
    </citation>
    <scope>NUCLEOTIDE SEQUENCE [LARGE SCALE GENOMIC DNA]</scope>
    <source>
        <strain evidence="1 2">DSM 26287</strain>
    </source>
</reference>
<gene>
    <name evidence="1" type="ORF">HNQ55_002506</name>
</gene>